<organism evidence="2 3">
    <name type="scientific">Vitis vinifera</name>
    <name type="common">Grape</name>
    <dbReference type="NCBI Taxonomy" id="29760"/>
    <lineage>
        <taxon>Eukaryota</taxon>
        <taxon>Viridiplantae</taxon>
        <taxon>Streptophyta</taxon>
        <taxon>Embryophyta</taxon>
        <taxon>Tracheophyta</taxon>
        <taxon>Spermatophyta</taxon>
        <taxon>Magnoliopsida</taxon>
        <taxon>eudicotyledons</taxon>
        <taxon>Gunneridae</taxon>
        <taxon>Pentapetalae</taxon>
        <taxon>rosids</taxon>
        <taxon>Vitales</taxon>
        <taxon>Vitaceae</taxon>
        <taxon>Viteae</taxon>
        <taxon>Vitis</taxon>
    </lineage>
</organism>
<reference evidence="2 3" key="1">
    <citation type="journal article" date="2018" name="PLoS Genet.">
        <title>Population sequencing reveals clonal diversity and ancestral inbreeding in the grapevine cultivar Chardonnay.</title>
        <authorList>
            <person name="Roach M.J."/>
            <person name="Johnson D.L."/>
            <person name="Bohlmann J."/>
            <person name="van Vuuren H.J."/>
            <person name="Jones S.J."/>
            <person name="Pretorius I.S."/>
            <person name="Schmidt S.A."/>
            <person name="Borneman A.R."/>
        </authorList>
    </citation>
    <scope>NUCLEOTIDE SEQUENCE [LARGE SCALE GENOMIC DNA]</scope>
    <source>
        <strain evidence="3">cv. Chardonnay</strain>
        <tissue evidence="2">Leaf</tissue>
    </source>
</reference>
<comment type="caution">
    <text evidence="2">The sequence shown here is derived from an EMBL/GenBank/DDBJ whole genome shotgun (WGS) entry which is preliminary data.</text>
</comment>
<protein>
    <submittedName>
        <fullName evidence="2">Uncharacterized protein</fullName>
    </submittedName>
</protein>
<gene>
    <name evidence="2" type="ORF">CK203_041493</name>
</gene>
<feature type="compositionally biased region" description="Polar residues" evidence="1">
    <location>
        <begin position="1"/>
        <end position="17"/>
    </location>
</feature>
<proteinExistence type="predicted"/>
<dbReference type="Proteomes" id="UP000288805">
    <property type="component" value="Unassembled WGS sequence"/>
</dbReference>
<evidence type="ECO:0000313" key="3">
    <source>
        <dbReference type="Proteomes" id="UP000288805"/>
    </source>
</evidence>
<dbReference type="EMBL" id="QGNW01000198">
    <property type="protein sequence ID" value="RVW86030.1"/>
    <property type="molecule type" value="Genomic_DNA"/>
</dbReference>
<evidence type="ECO:0000256" key="1">
    <source>
        <dbReference type="SAM" id="MobiDB-lite"/>
    </source>
</evidence>
<sequence length="118" mass="13636">MMSEPTYTTGPSTQPSFTKPPHTEIPHSQAPLALDHAPWMDLSTQISSLGTRMEEFVVISDTRFYSMEDRMDQYQASFTSQFEYLQQRIKCIEDRLESQHEDMMACLRSMFPPPPSQP</sequence>
<evidence type="ECO:0000313" key="2">
    <source>
        <dbReference type="EMBL" id="RVW86030.1"/>
    </source>
</evidence>
<feature type="region of interest" description="Disordered" evidence="1">
    <location>
        <begin position="1"/>
        <end position="32"/>
    </location>
</feature>
<dbReference type="AlphaFoldDB" id="A0A438HNG0"/>
<accession>A0A438HNG0</accession>
<name>A0A438HNG0_VITVI</name>